<feature type="chain" id="PRO_5046882091" description="DUF732 domain-containing protein" evidence="2">
    <location>
        <begin position="21"/>
        <end position="146"/>
    </location>
</feature>
<proteinExistence type="predicted"/>
<feature type="compositionally biased region" description="Low complexity" evidence="1">
    <location>
        <begin position="23"/>
        <end position="71"/>
    </location>
</feature>
<protein>
    <recommendedName>
        <fullName evidence="5">DUF732 domain-containing protein</fullName>
    </recommendedName>
</protein>
<feature type="region of interest" description="Disordered" evidence="1">
    <location>
        <begin position="23"/>
        <end position="81"/>
    </location>
</feature>
<accession>A0ABZ1Z1K2</accession>
<evidence type="ECO:0008006" key="5">
    <source>
        <dbReference type="Google" id="ProtNLM"/>
    </source>
</evidence>
<feature type="signal peptide" evidence="2">
    <location>
        <begin position="1"/>
        <end position="20"/>
    </location>
</feature>
<keyword evidence="2" id="KW-0732">Signal</keyword>
<dbReference type="PROSITE" id="PS51257">
    <property type="entry name" value="PROKAR_LIPOPROTEIN"/>
    <property type="match status" value="1"/>
</dbReference>
<evidence type="ECO:0000256" key="1">
    <source>
        <dbReference type="SAM" id="MobiDB-lite"/>
    </source>
</evidence>
<evidence type="ECO:0000256" key="2">
    <source>
        <dbReference type="SAM" id="SignalP"/>
    </source>
</evidence>
<keyword evidence="4" id="KW-1185">Reference proteome</keyword>
<reference evidence="3" key="1">
    <citation type="submission" date="2022-10" db="EMBL/GenBank/DDBJ databases">
        <title>The complete genomes of actinobacterial strains from the NBC collection.</title>
        <authorList>
            <person name="Joergensen T.S."/>
            <person name="Alvarez Arevalo M."/>
            <person name="Sterndorff E.B."/>
            <person name="Faurdal D."/>
            <person name="Vuksanovic O."/>
            <person name="Mourched A.-S."/>
            <person name="Charusanti P."/>
            <person name="Shaw S."/>
            <person name="Blin K."/>
            <person name="Weber T."/>
        </authorList>
    </citation>
    <scope>NUCLEOTIDE SEQUENCE</scope>
    <source>
        <strain evidence="3">NBC_01482</strain>
    </source>
</reference>
<organism evidence="3 4">
    <name type="scientific">Nocardia vinacea</name>
    <dbReference type="NCBI Taxonomy" id="96468"/>
    <lineage>
        <taxon>Bacteria</taxon>
        <taxon>Bacillati</taxon>
        <taxon>Actinomycetota</taxon>
        <taxon>Actinomycetes</taxon>
        <taxon>Mycobacteriales</taxon>
        <taxon>Nocardiaceae</taxon>
        <taxon>Nocardia</taxon>
    </lineage>
</organism>
<gene>
    <name evidence="3" type="ORF">OG563_15150</name>
</gene>
<sequence>MIKRVTAIVLATGAVAVALAGCGSSDDSSSDANGLRKGATGASTSAGTTSATGAAPTTAAAAPTTTKTTASYPSLGPASSTTCGEFKKLDSTEEKALIEKVLAENPGSEFEGSPNVALGTAKLVCLAPSYADTPVAVAVGIVEKDK</sequence>
<dbReference type="Proteomes" id="UP001432062">
    <property type="component" value="Chromosome"/>
</dbReference>
<name>A0ABZ1Z1K2_9NOCA</name>
<dbReference type="EMBL" id="CP109441">
    <property type="protein sequence ID" value="WUV49424.1"/>
    <property type="molecule type" value="Genomic_DNA"/>
</dbReference>
<evidence type="ECO:0000313" key="4">
    <source>
        <dbReference type="Proteomes" id="UP001432062"/>
    </source>
</evidence>
<evidence type="ECO:0000313" key="3">
    <source>
        <dbReference type="EMBL" id="WUV49424.1"/>
    </source>
</evidence>
<dbReference type="RefSeq" id="WP_327094197.1">
    <property type="nucleotide sequence ID" value="NZ_CP109149.1"/>
</dbReference>